<name>A0A1I4U0J4_9HYPH</name>
<dbReference type="AlphaFoldDB" id="A0A1I4U0J4"/>
<protein>
    <submittedName>
        <fullName evidence="2">Uncharacterized protein</fullName>
    </submittedName>
</protein>
<feature type="compositionally biased region" description="Basic and acidic residues" evidence="1">
    <location>
        <begin position="55"/>
        <end position="74"/>
    </location>
</feature>
<proteinExistence type="predicted"/>
<evidence type="ECO:0000313" key="2">
    <source>
        <dbReference type="EMBL" id="SFM82554.1"/>
    </source>
</evidence>
<evidence type="ECO:0000313" key="3">
    <source>
        <dbReference type="Proteomes" id="UP000199048"/>
    </source>
</evidence>
<sequence>MGKSRRKTPITGNTTAASDKPSKVRGHRQARAAVRVAIAAEADIPHPKAFGDPWNGEKDGKRWHGDRHPDLLRK</sequence>
<organism evidence="2 3">
    <name type="scientific">Methylobacterium pseudosasicola</name>
    <dbReference type="NCBI Taxonomy" id="582667"/>
    <lineage>
        <taxon>Bacteria</taxon>
        <taxon>Pseudomonadati</taxon>
        <taxon>Pseudomonadota</taxon>
        <taxon>Alphaproteobacteria</taxon>
        <taxon>Hyphomicrobiales</taxon>
        <taxon>Methylobacteriaceae</taxon>
        <taxon>Methylobacterium</taxon>
    </lineage>
</organism>
<dbReference type="EMBL" id="FOTK01000061">
    <property type="protein sequence ID" value="SFM82554.1"/>
    <property type="molecule type" value="Genomic_DNA"/>
</dbReference>
<feature type="region of interest" description="Disordered" evidence="1">
    <location>
        <begin position="1"/>
        <end position="27"/>
    </location>
</feature>
<gene>
    <name evidence="2" type="ORF">SAMN05192568_106123</name>
</gene>
<dbReference type="Proteomes" id="UP000199048">
    <property type="component" value="Unassembled WGS sequence"/>
</dbReference>
<feature type="region of interest" description="Disordered" evidence="1">
    <location>
        <begin position="46"/>
        <end position="74"/>
    </location>
</feature>
<dbReference type="RefSeq" id="WP_139234278.1">
    <property type="nucleotide sequence ID" value="NZ_FOTK01000061.1"/>
</dbReference>
<accession>A0A1I4U0J4</accession>
<reference evidence="3" key="1">
    <citation type="submission" date="2016-10" db="EMBL/GenBank/DDBJ databases">
        <authorList>
            <person name="Varghese N."/>
            <person name="Submissions S."/>
        </authorList>
    </citation>
    <scope>NUCLEOTIDE SEQUENCE [LARGE SCALE GENOMIC DNA]</scope>
    <source>
        <strain evidence="3">BL36</strain>
    </source>
</reference>
<keyword evidence="3" id="KW-1185">Reference proteome</keyword>
<evidence type="ECO:0000256" key="1">
    <source>
        <dbReference type="SAM" id="MobiDB-lite"/>
    </source>
</evidence>
<dbReference type="OrthoDB" id="8526439at2"/>
<dbReference type="STRING" id="582667.SAMN05192568_106123"/>